<sequence length="94" mass="10823">MPAPSLPFCQVYLSVSMDPKEDVPLRFPTFKPYRRKMVIAYTLRDGREVPLGLMMTDEGAVQSSDTDAEVLGEFHPFFSLPYLYHLCFRNQNVC</sequence>
<dbReference type="Proteomes" id="UP001444661">
    <property type="component" value="Unassembled WGS sequence"/>
</dbReference>
<protein>
    <submittedName>
        <fullName evidence="1">Uncharacterized protein</fullName>
    </submittedName>
</protein>
<organism evidence="1 2">
    <name type="scientific">Apiospora rasikravindrae</name>
    <dbReference type="NCBI Taxonomy" id="990691"/>
    <lineage>
        <taxon>Eukaryota</taxon>
        <taxon>Fungi</taxon>
        <taxon>Dikarya</taxon>
        <taxon>Ascomycota</taxon>
        <taxon>Pezizomycotina</taxon>
        <taxon>Sordariomycetes</taxon>
        <taxon>Xylariomycetidae</taxon>
        <taxon>Amphisphaeriales</taxon>
        <taxon>Apiosporaceae</taxon>
        <taxon>Apiospora</taxon>
    </lineage>
</organism>
<gene>
    <name evidence="1" type="ORF">PG993_008884</name>
</gene>
<accession>A0ABR1SPK8</accession>
<name>A0ABR1SPK8_9PEZI</name>
<dbReference type="EMBL" id="JAQQWK010000008">
    <property type="protein sequence ID" value="KAK8036270.1"/>
    <property type="molecule type" value="Genomic_DNA"/>
</dbReference>
<reference evidence="1 2" key="1">
    <citation type="submission" date="2023-01" db="EMBL/GenBank/DDBJ databases">
        <title>Analysis of 21 Apiospora genomes using comparative genomics revels a genus with tremendous synthesis potential of carbohydrate active enzymes and secondary metabolites.</title>
        <authorList>
            <person name="Sorensen T."/>
        </authorList>
    </citation>
    <scope>NUCLEOTIDE SEQUENCE [LARGE SCALE GENOMIC DNA]</scope>
    <source>
        <strain evidence="1 2">CBS 33761</strain>
    </source>
</reference>
<proteinExistence type="predicted"/>
<evidence type="ECO:0000313" key="2">
    <source>
        <dbReference type="Proteomes" id="UP001444661"/>
    </source>
</evidence>
<keyword evidence="2" id="KW-1185">Reference proteome</keyword>
<comment type="caution">
    <text evidence="1">The sequence shown here is derived from an EMBL/GenBank/DDBJ whole genome shotgun (WGS) entry which is preliminary data.</text>
</comment>
<evidence type="ECO:0000313" key="1">
    <source>
        <dbReference type="EMBL" id="KAK8036270.1"/>
    </source>
</evidence>